<sequence>MTGLSNVIEDTDILNVTKDEALKKEFEEKMIDVDIYNMSLVRNGIEVKPLNGEVTVTIPTRSTRQFIFMKASQPATELLHLQADGTWTPVNAEYVDDALVFKTHELGTYALNYGKKIITADKTHLKTLIEQGSELKPELYTKLSWKEFETVLISAKELYDNEEAIQLSIDEMVQTLTKAMSNLELTSEKDVNYDALQALVETSKTLKKDEYTEESWTKFESILKNAITMLENQDADSQHVIDAIMIELHDAIRALEKTKSIDSIKPIDPVDPNNPTQTKDSADSKLPGTGVESPMSTIILGISAVIIGTLFVIRNKRKRQSN</sequence>
<dbReference type="GO" id="GO:0004415">
    <property type="term" value="F:hyalurononglucosaminidase activity"/>
    <property type="evidence" value="ECO:0007669"/>
    <property type="project" value="UniProtKB-EC"/>
</dbReference>
<dbReference type="Proteomes" id="UP001154095">
    <property type="component" value="Chromosome"/>
</dbReference>
<keyword evidence="4" id="KW-0326">Glycosidase</keyword>
<dbReference type="AlphaFoldDB" id="A0AAU9VIW7"/>
<proteinExistence type="predicted"/>
<dbReference type="Proteomes" id="UP001154111">
    <property type="component" value="Chromosome"/>
</dbReference>
<keyword evidence="2" id="KW-0472">Membrane</keyword>
<dbReference type="NCBIfam" id="TIGR01167">
    <property type="entry name" value="LPXTG_anchor"/>
    <property type="match status" value="1"/>
</dbReference>
<dbReference type="EC" id="3.2.1.35" evidence="4"/>
<evidence type="ECO:0000313" key="3">
    <source>
        <dbReference type="EMBL" id="CAH2762079.1"/>
    </source>
</evidence>
<organism evidence="4 6">
    <name type="scientific">Erysipelothrix amsterdamensis</name>
    <dbReference type="NCBI Taxonomy" id="2929157"/>
    <lineage>
        <taxon>Bacteria</taxon>
        <taxon>Bacillati</taxon>
        <taxon>Bacillota</taxon>
        <taxon>Erysipelotrichia</taxon>
        <taxon>Erysipelotrichales</taxon>
        <taxon>Erysipelotrichaceae</taxon>
        <taxon>Erysipelothrix</taxon>
    </lineage>
</organism>
<evidence type="ECO:0000313" key="4">
    <source>
        <dbReference type="EMBL" id="CAH2762100.1"/>
    </source>
</evidence>
<accession>A0AAU9VIW7</accession>
<keyword evidence="4" id="KW-0378">Hydrolase</keyword>
<dbReference type="EMBL" id="OW659477">
    <property type="protein sequence ID" value="CAH2762100.1"/>
    <property type="molecule type" value="Genomic_DNA"/>
</dbReference>
<dbReference type="EMBL" id="OW659496">
    <property type="protein sequence ID" value="CAH2762079.1"/>
    <property type="molecule type" value="Genomic_DNA"/>
</dbReference>
<dbReference type="Gene3D" id="1.20.1270.90">
    <property type="entry name" value="AF1782-like"/>
    <property type="match status" value="2"/>
</dbReference>
<reference evidence="4" key="1">
    <citation type="submission" date="2022-04" db="EMBL/GenBank/DDBJ databases">
        <authorList>
            <person name="Forde T."/>
        </authorList>
    </citation>
    <scope>NUCLEOTIDE SEQUENCE</scope>
    <source>
        <strain evidence="4">A18Y016a</strain>
        <strain evidence="3">A18Y020d</strain>
    </source>
</reference>
<feature type="region of interest" description="Disordered" evidence="1">
    <location>
        <begin position="263"/>
        <end position="290"/>
    </location>
</feature>
<keyword evidence="5" id="KW-1185">Reference proteome</keyword>
<dbReference type="RefSeq" id="WP_254006369.1">
    <property type="nucleotide sequence ID" value="NZ_OW659477.1"/>
</dbReference>
<dbReference type="Pfam" id="PF07554">
    <property type="entry name" value="FIVAR"/>
    <property type="match status" value="2"/>
</dbReference>
<name>A0AAU9VIW7_9FIRM</name>
<gene>
    <name evidence="4" type="primary">nagH</name>
    <name evidence="4" type="ORF">ERYAMS2_01035</name>
    <name evidence="3" type="ORF">ERYAMS_00742</name>
</gene>
<evidence type="ECO:0000256" key="1">
    <source>
        <dbReference type="SAM" id="MobiDB-lite"/>
    </source>
</evidence>
<protein>
    <submittedName>
        <fullName evidence="4">FIVAR domain-containing protein</fullName>
        <ecNumber evidence="4">3.2.1.35</ecNumber>
    </submittedName>
</protein>
<evidence type="ECO:0000256" key="2">
    <source>
        <dbReference type="SAM" id="Phobius"/>
    </source>
</evidence>
<feature type="transmembrane region" description="Helical" evidence="2">
    <location>
        <begin position="295"/>
        <end position="313"/>
    </location>
</feature>
<evidence type="ECO:0000313" key="5">
    <source>
        <dbReference type="Proteomes" id="UP001154095"/>
    </source>
</evidence>
<keyword evidence="2" id="KW-0812">Transmembrane</keyword>
<keyword evidence="2" id="KW-1133">Transmembrane helix</keyword>
<evidence type="ECO:0000313" key="6">
    <source>
        <dbReference type="Proteomes" id="UP001154111"/>
    </source>
</evidence>